<sequence length="191" mass="20772">MAKNSENVVMAGTSGKLADQLVVRRERDGDLVYAKKPRKTEKEPHVNVVKQRTRFGEAAHYAKAALKVPDIRAVYEAKAKAKGGRESAFNVAIGDYCNVPQVRMVNTEGYTGQPQSTIVIRAIDDVKVAAVYVTVQDPNGAVVEQGAAVQNDMELDWTYTATAMLATLEGSLLTIKVSDLPGNQVTEEHLL</sequence>
<name>A0A512RJ59_9BACT</name>
<dbReference type="OrthoDB" id="880927at2"/>
<dbReference type="Proteomes" id="UP000321436">
    <property type="component" value="Unassembled WGS sequence"/>
</dbReference>
<evidence type="ECO:0000313" key="2">
    <source>
        <dbReference type="Proteomes" id="UP000321436"/>
    </source>
</evidence>
<dbReference type="RefSeq" id="WP_146860195.1">
    <property type="nucleotide sequence ID" value="NZ_BKAU01000001.1"/>
</dbReference>
<proteinExistence type="predicted"/>
<evidence type="ECO:0000313" key="1">
    <source>
        <dbReference type="EMBL" id="GEP95710.1"/>
    </source>
</evidence>
<dbReference type="AlphaFoldDB" id="A0A512RJ59"/>
<dbReference type="EMBL" id="BKAU01000001">
    <property type="protein sequence ID" value="GEP95710.1"/>
    <property type="molecule type" value="Genomic_DNA"/>
</dbReference>
<protein>
    <submittedName>
        <fullName evidence="1">Uncharacterized protein</fullName>
    </submittedName>
</protein>
<reference evidence="1 2" key="1">
    <citation type="submission" date="2019-07" db="EMBL/GenBank/DDBJ databases">
        <title>Whole genome shotgun sequence of Chitinophaga cymbidii NBRC 109752.</title>
        <authorList>
            <person name="Hosoyama A."/>
            <person name="Uohara A."/>
            <person name="Ohji S."/>
            <person name="Ichikawa N."/>
        </authorList>
    </citation>
    <scope>NUCLEOTIDE SEQUENCE [LARGE SCALE GENOMIC DNA]</scope>
    <source>
        <strain evidence="1 2">NBRC 109752</strain>
    </source>
</reference>
<keyword evidence="2" id="KW-1185">Reference proteome</keyword>
<comment type="caution">
    <text evidence="1">The sequence shown here is derived from an EMBL/GenBank/DDBJ whole genome shotgun (WGS) entry which is preliminary data.</text>
</comment>
<organism evidence="1 2">
    <name type="scientific">Chitinophaga cymbidii</name>
    <dbReference type="NCBI Taxonomy" id="1096750"/>
    <lineage>
        <taxon>Bacteria</taxon>
        <taxon>Pseudomonadati</taxon>
        <taxon>Bacteroidota</taxon>
        <taxon>Chitinophagia</taxon>
        <taxon>Chitinophagales</taxon>
        <taxon>Chitinophagaceae</taxon>
        <taxon>Chitinophaga</taxon>
    </lineage>
</organism>
<gene>
    <name evidence="1" type="ORF">CCY01nite_19700</name>
</gene>
<accession>A0A512RJ59</accession>